<gene>
    <name evidence="2" type="ORF">H9738_11520</name>
</gene>
<name>A0A9D1VN43_9FIRM</name>
<dbReference type="SUPFAM" id="SSF53448">
    <property type="entry name" value="Nucleotide-diphospho-sugar transferases"/>
    <property type="match status" value="1"/>
</dbReference>
<dbReference type="Gene3D" id="3.90.550.10">
    <property type="entry name" value="Spore Coat Polysaccharide Biosynthesis Protein SpsA, Chain A"/>
    <property type="match status" value="1"/>
</dbReference>
<dbReference type="PANTHER" id="PTHR22916">
    <property type="entry name" value="GLYCOSYLTRANSFERASE"/>
    <property type="match status" value="1"/>
</dbReference>
<protein>
    <submittedName>
        <fullName evidence="2">Glycosyltransferase family 2 protein</fullName>
    </submittedName>
</protein>
<dbReference type="PANTHER" id="PTHR22916:SF3">
    <property type="entry name" value="UDP-GLCNAC:BETAGAL BETA-1,3-N-ACETYLGLUCOSAMINYLTRANSFERASE-LIKE PROTEIN 1"/>
    <property type="match status" value="1"/>
</dbReference>
<proteinExistence type="predicted"/>
<dbReference type="AlphaFoldDB" id="A0A9D1VN43"/>
<evidence type="ECO:0000259" key="1">
    <source>
        <dbReference type="Pfam" id="PF00535"/>
    </source>
</evidence>
<reference evidence="2" key="1">
    <citation type="journal article" date="2021" name="PeerJ">
        <title>Extensive microbial diversity within the chicken gut microbiome revealed by metagenomics and culture.</title>
        <authorList>
            <person name="Gilroy R."/>
            <person name="Ravi A."/>
            <person name="Getino M."/>
            <person name="Pursley I."/>
            <person name="Horton D.L."/>
            <person name="Alikhan N.F."/>
            <person name="Baker D."/>
            <person name="Gharbi K."/>
            <person name="Hall N."/>
            <person name="Watson M."/>
            <person name="Adriaenssens E.M."/>
            <person name="Foster-Nyarko E."/>
            <person name="Jarju S."/>
            <person name="Secka A."/>
            <person name="Antonio M."/>
            <person name="Oren A."/>
            <person name="Chaudhuri R.R."/>
            <person name="La Ragione R."/>
            <person name="Hildebrand F."/>
            <person name="Pallen M.J."/>
        </authorList>
    </citation>
    <scope>NUCLEOTIDE SEQUENCE</scope>
    <source>
        <strain evidence="2">ChiHjej12B11-1927</strain>
    </source>
</reference>
<evidence type="ECO:0000313" key="3">
    <source>
        <dbReference type="Proteomes" id="UP000824230"/>
    </source>
</evidence>
<organism evidence="2 3">
    <name type="scientific">Candidatus Blautia pullistercoris</name>
    <dbReference type="NCBI Taxonomy" id="2838499"/>
    <lineage>
        <taxon>Bacteria</taxon>
        <taxon>Bacillati</taxon>
        <taxon>Bacillota</taxon>
        <taxon>Clostridia</taxon>
        <taxon>Lachnospirales</taxon>
        <taxon>Lachnospiraceae</taxon>
        <taxon>Blautia</taxon>
    </lineage>
</organism>
<reference evidence="2" key="2">
    <citation type="submission" date="2021-04" db="EMBL/GenBank/DDBJ databases">
        <authorList>
            <person name="Gilroy R."/>
        </authorList>
    </citation>
    <scope>NUCLEOTIDE SEQUENCE</scope>
    <source>
        <strain evidence="2">ChiHjej12B11-1927</strain>
    </source>
</reference>
<dbReference type="Proteomes" id="UP000824230">
    <property type="component" value="Unassembled WGS sequence"/>
</dbReference>
<comment type="caution">
    <text evidence="2">The sequence shown here is derived from an EMBL/GenBank/DDBJ whole genome shotgun (WGS) entry which is preliminary data.</text>
</comment>
<feature type="domain" description="Glycosyltransferase 2-like" evidence="1">
    <location>
        <begin position="11"/>
        <end position="179"/>
    </location>
</feature>
<dbReference type="Pfam" id="PF00535">
    <property type="entry name" value="Glycos_transf_2"/>
    <property type="match status" value="1"/>
</dbReference>
<dbReference type="EMBL" id="DXFG01000256">
    <property type="protein sequence ID" value="HIX38477.1"/>
    <property type="molecule type" value="Genomic_DNA"/>
</dbReference>
<dbReference type="GO" id="GO:0016758">
    <property type="term" value="F:hexosyltransferase activity"/>
    <property type="evidence" value="ECO:0007669"/>
    <property type="project" value="UniProtKB-ARBA"/>
</dbReference>
<sequence length="321" mass="38148">MVKNFVKGRVSIVTPVYNGETFLSRFLESIRIQTYRNLELILVDDGSSDQTVMVARHWKGRLEKEGISMRIVEAPHRNASSAMGYGLPFVSGEYLCWPDSDDVLKETSIEERVEFLEKHPEYHCVRSLSWYFDPESGERTAADEKRGDLKKEDLFWDILEGRTYVCCGCYMLRSRDFFEIYPDGRIPVYPVGQNFQMLLPFMYRYKCPTIEKELYGVAVRRGSHSRRILTREQTEKKYRAYERLVDEIADICQIEDPKFRKRIERWKLRRRMQLAYQYKDFGKAAKDWRSLVKSGGNQWFTEGMRLLRRWLIETIKEVKCL</sequence>
<dbReference type="CDD" id="cd00761">
    <property type="entry name" value="Glyco_tranf_GTA_type"/>
    <property type="match status" value="1"/>
</dbReference>
<dbReference type="InterPro" id="IPR029044">
    <property type="entry name" value="Nucleotide-diphossugar_trans"/>
</dbReference>
<dbReference type="InterPro" id="IPR001173">
    <property type="entry name" value="Glyco_trans_2-like"/>
</dbReference>
<evidence type="ECO:0000313" key="2">
    <source>
        <dbReference type="EMBL" id="HIX38477.1"/>
    </source>
</evidence>
<accession>A0A9D1VN43</accession>